<evidence type="ECO:0000313" key="1">
    <source>
        <dbReference type="EMBL" id="OGG44527.1"/>
    </source>
</evidence>
<accession>A0A1F6C6G2</accession>
<comment type="caution">
    <text evidence="1">The sequence shown here is derived from an EMBL/GenBank/DDBJ whole genome shotgun (WGS) entry which is preliminary data.</text>
</comment>
<organism evidence="1 2">
    <name type="scientific">Handelsmanbacteria sp. (strain RIFCSPLOWO2_12_FULL_64_10)</name>
    <dbReference type="NCBI Taxonomy" id="1817868"/>
    <lineage>
        <taxon>Bacteria</taxon>
        <taxon>Candidatus Handelsmaniibacteriota</taxon>
    </lineage>
</organism>
<dbReference type="SUPFAM" id="SSF82784">
    <property type="entry name" value="OsmC-like"/>
    <property type="match status" value="1"/>
</dbReference>
<name>A0A1F6C6G2_HANXR</name>
<dbReference type="EMBL" id="MFKF01000401">
    <property type="protein sequence ID" value="OGG44527.1"/>
    <property type="molecule type" value="Genomic_DNA"/>
</dbReference>
<dbReference type="Proteomes" id="UP000178606">
    <property type="component" value="Unassembled WGS sequence"/>
</dbReference>
<sequence length="169" mass="18863">MVYISPALKRIVENQLEERSARAPDQSREERPITTVNLKALQNLQFRATVEGHSFILDERESAGGNDAGPAPMRYYAAGIMGSDHVWIVKTAALRDLPLDRLEGELALYGRKIVYTVSIDSPNSDDQVRDLIDQVRSGRGSLSTMAGGRRVEFTLRHNGETIMEKTYGE</sequence>
<dbReference type="InterPro" id="IPR015946">
    <property type="entry name" value="KH_dom-like_a/b"/>
</dbReference>
<gene>
    <name evidence="1" type="ORF">A3F84_07165</name>
</gene>
<evidence type="ECO:0000313" key="2">
    <source>
        <dbReference type="Proteomes" id="UP000178606"/>
    </source>
</evidence>
<protein>
    <submittedName>
        <fullName evidence="1">Uncharacterized protein</fullName>
    </submittedName>
</protein>
<proteinExistence type="predicted"/>
<dbReference type="InterPro" id="IPR036102">
    <property type="entry name" value="OsmC/Ohrsf"/>
</dbReference>
<dbReference type="AlphaFoldDB" id="A0A1F6C6G2"/>
<dbReference type="Gene3D" id="3.30.300.20">
    <property type="match status" value="1"/>
</dbReference>
<reference evidence="1 2" key="1">
    <citation type="journal article" date="2016" name="Nat. Commun.">
        <title>Thousands of microbial genomes shed light on interconnected biogeochemical processes in an aquifer system.</title>
        <authorList>
            <person name="Anantharaman K."/>
            <person name="Brown C.T."/>
            <person name="Hug L.A."/>
            <person name="Sharon I."/>
            <person name="Castelle C.J."/>
            <person name="Probst A.J."/>
            <person name="Thomas B.C."/>
            <person name="Singh A."/>
            <person name="Wilkins M.J."/>
            <person name="Karaoz U."/>
            <person name="Brodie E.L."/>
            <person name="Williams K.H."/>
            <person name="Hubbard S.S."/>
            <person name="Banfield J.F."/>
        </authorList>
    </citation>
    <scope>NUCLEOTIDE SEQUENCE [LARGE SCALE GENOMIC DNA]</scope>
    <source>
        <strain evidence="2">RIFCSPLOWO2_12_FULL_64_10</strain>
    </source>
</reference>